<sequence>MSDDFRQQGDFRQSANFRRKTINGVTTNDIKRLEEKKDAVRGTGNSQEKGYIEKVEVIQPRIRSEVKSVDISPEDGIAAAKSLSSKLIGEKETNYTTETEEEEDSEDEDFFLTSDEESQASAEFADARTKKSPNEPELSTIASDGCTNVSFSDEEDEQYDLDEDEDSLVQESVFEVAFNENSPHAEDKTEGHATVAEVSDVRENPKIHINEEENITDTAFNSFACVPNDEPGDKKERHDFLDEGSNASNTPKKK</sequence>
<keyword evidence="2" id="KW-1185">Reference proteome</keyword>
<organism evidence="1 2">
    <name type="scientific">Cichorium intybus</name>
    <name type="common">Chicory</name>
    <dbReference type="NCBI Taxonomy" id="13427"/>
    <lineage>
        <taxon>Eukaryota</taxon>
        <taxon>Viridiplantae</taxon>
        <taxon>Streptophyta</taxon>
        <taxon>Embryophyta</taxon>
        <taxon>Tracheophyta</taxon>
        <taxon>Spermatophyta</taxon>
        <taxon>Magnoliopsida</taxon>
        <taxon>eudicotyledons</taxon>
        <taxon>Gunneridae</taxon>
        <taxon>Pentapetalae</taxon>
        <taxon>asterids</taxon>
        <taxon>campanulids</taxon>
        <taxon>Asterales</taxon>
        <taxon>Asteraceae</taxon>
        <taxon>Cichorioideae</taxon>
        <taxon>Cichorieae</taxon>
        <taxon>Cichoriinae</taxon>
        <taxon>Cichorium</taxon>
    </lineage>
</organism>
<comment type="caution">
    <text evidence="1">The sequence shown here is derived from an EMBL/GenBank/DDBJ whole genome shotgun (WGS) entry which is preliminary data.</text>
</comment>
<name>A0ACB9CT91_CICIN</name>
<evidence type="ECO:0000313" key="1">
    <source>
        <dbReference type="EMBL" id="KAI3737573.1"/>
    </source>
</evidence>
<dbReference type="EMBL" id="CM042013">
    <property type="protein sequence ID" value="KAI3737573.1"/>
    <property type="molecule type" value="Genomic_DNA"/>
</dbReference>
<evidence type="ECO:0000313" key="2">
    <source>
        <dbReference type="Proteomes" id="UP001055811"/>
    </source>
</evidence>
<dbReference type="Proteomes" id="UP001055811">
    <property type="component" value="Linkage Group LG05"/>
</dbReference>
<reference evidence="2" key="1">
    <citation type="journal article" date="2022" name="Mol. Ecol. Resour.">
        <title>The genomes of chicory, endive, great burdock and yacon provide insights into Asteraceae palaeo-polyploidization history and plant inulin production.</title>
        <authorList>
            <person name="Fan W."/>
            <person name="Wang S."/>
            <person name="Wang H."/>
            <person name="Wang A."/>
            <person name="Jiang F."/>
            <person name="Liu H."/>
            <person name="Zhao H."/>
            <person name="Xu D."/>
            <person name="Zhang Y."/>
        </authorList>
    </citation>
    <scope>NUCLEOTIDE SEQUENCE [LARGE SCALE GENOMIC DNA]</scope>
    <source>
        <strain evidence="2">cv. Punajuju</strain>
    </source>
</reference>
<protein>
    <submittedName>
        <fullName evidence="1">Uncharacterized protein</fullName>
    </submittedName>
</protein>
<accession>A0ACB9CT91</accession>
<proteinExistence type="predicted"/>
<gene>
    <name evidence="1" type="ORF">L2E82_27580</name>
</gene>
<reference evidence="1 2" key="2">
    <citation type="journal article" date="2022" name="Mol. Ecol. Resour.">
        <title>The genomes of chicory, endive, great burdock and yacon provide insights into Asteraceae paleo-polyploidization history and plant inulin production.</title>
        <authorList>
            <person name="Fan W."/>
            <person name="Wang S."/>
            <person name="Wang H."/>
            <person name="Wang A."/>
            <person name="Jiang F."/>
            <person name="Liu H."/>
            <person name="Zhao H."/>
            <person name="Xu D."/>
            <person name="Zhang Y."/>
        </authorList>
    </citation>
    <scope>NUCLEOTIDE SEQUENCE [LARGE SCALE GENOMIC DNA]</scope>
    <source>
        <strain evidence="2">cv. Punajuju</strain>
        <tissue evidence="1">Leaves</tissue>
    </source>
</reference>